<reference evidence="10 12" key="1">
    <citation type="submission" date="2019-04" db="EMBL/GenBank/DDBJ databases">
        <title>Complete genome sequence of Agrobacterium larrymoorei CFBP5473.</title>
        <authorList>
            <person name="Haryono M."/>
            <person name="Chou L."/>
            <person name="Lin Y.-C."/>
            <person name="Lai E.-M."/>
            <person name="Kuo C.-H."/>
        </authorList>
    </citation>
    <scope>NUCLEOTIDE SEQUENCE [LARGE SCALE GENOMIC DNA]</scope>
    <source>
        <strain evidence="10 12">CFBP5473</strain>
    </source>
</reference>
<keyword evidence="3 8" id="KW-0813">Transport</keyword>
<dbReference type="RefSeq" id="WP_037170660.1">
    <property type="nucleotide sequence ID" value="NZ_CP039691.1"/>
</dbReference>
<dbReference type="EMBL" id="CP039691">
    <property type="protein sequence ID" value="QCI99010.1"/>
    <property type="molecule type" value="Genomic_DNA"/>
</dbReference>
<dbReference type="Gene3D" id="1.20.1720.10">
    <property type="entry name" value="Multidrug resistance protein D"/>
    <property type="match status" value="1"/>
</dbReference>
<evidence type="ECO:0000256" key="8">
    <source>
        <dbReference type="RuleBase" id="RU365088"/>
    </source>
</evidence>
<dbReference type="EMBL" id="CP072167">
    <property type="protein sequence ID" value="QYA08451.1"/>
    <property type="molecule type" value="Genomic_DNA"/>
</dbReference>
<dbReference type="PRINTS" id="PR01035">
    <property type="entry name" value="TCRTETA"/>
</dbReference>
<dbReference type="NCBIfam" id="TIGR00710">
    <property type="entry name" value="efflux_Bcr_CflA"/>
    <property type="match status" value="1"/>
</dbReference>
<feature type="transmembrane region" description="Helical" evidence="8">
    <location>
        <begin position="200"/>
        <end position="224"/>
    </location>
</feature>
<feature type="transmembrane region" description="Helical" evidence="8">
    <location>
        <begin position="130"/>
        <end position="155"/>
    </location>
</feature>
<dbReference type="GO" id="GO:1990961">
    <property type="term" value="P:xenobiotic detoxification by transmembrane export across the plasma membrane"/>
    <property type="evidence" value="ECO:0007669"/>
    <property type="project" value="InterPro"/>
</dbReference>
<dbReference type="GO" id="GO:0042910">
    <property type="term" value="F:xenobiotic transmembrane transporter activity"/>
    <property type="evidence" value="ECO:0007669"/>
    <property type="project" value="InterPro"/>
</dbReference>
<feature type="transmembrane region" description="Helical" evidence="8">
    <location>
        <begin position="277"/>
        <end position="298"/>
    </location>
</feature>
<evidence type="ECO:0000256" key="1">
    <source>
        <dbReference type="ARBA" id="ARBA00004651"/>
    </source>
</evidence>
<keyword evidence="8" id="KW-0997">Cell inner membrane</keyword>
<protein>
    <recommendedName>
        <fullName evidence="8">Bcr/CflA family efflux transporter</fullName>
    </recommendedName>
</protein>
<dbReference type="InterPro" id="IPR020846">
    <property type="entry name" value="MFS_dom"/>
</dbReference>
<gene>
    <name evidence="10" type="ORF">CFBP5473_02065</name>
    <name evidence="11" type="ORF">J5285_03330</name>
</gene>
<proteinExistence type="inferred from homology"/>
<sequence length="392" mass="40748">MSVRRTAMLGAMLTALGPISMAIYTPAMPELVRAFATTESAIKMSLTLYFGGFAMAQLLAGAVSDGFGRRKATIFFLLIYLIGGALAAFAPNVEILLAARLVQGIGASVGVTVARAVVRDQFTGAQASGILNLIGIMLAVGPAAGPTIGGLSLLAFGWQSVFVLMLGFGLASLTTIFLLLRETTTADPTRLLPARLLSAYCELLSSLRFLLSAFVLAGTVGALFAQSTMLPFILINEVGLTPTAFGVGMLMQSGFYFLGSIALRLIVKRIGERHATLLGLFLCATGAVLIFVSVHFIAPTFLSIMGPVAVATFGLALITPYIITIGMAPFPHIAGSASAMMGFIQMSAGFAGGVAASIIGSPLTSFGIVIPGMELAAVLSYFILVALSRRQT</sequence>
<evidence type="ECO:0000256" key="3">
    <source>
        <dbReference type="ARBA" id="ARBA00022448"/>
    </source>
</evidence>
<dbReference type="InterPro" id="IPR036259">
    <property type="entry name" value="MFS_trans_sf"/>
</dbReference>
<feature type="transmembrane region" description="Helical" evidence="8">
    <location>
        <begin position="74"/>
        <end position="91"/>
    </location>
</feature>
<dbReference type="OrthoDB" id="9800416at2"/>
<evidence type="ECO:0000256" key="2">
    <source>
        <dbReference type="ARBA" id="ARBA00006236"/>
    </source>
</evidence>
<dbReference type="Pfam" id="PF07690">
    <property type="entry name" value="MFS_1"/>
    <property type="match status" value="1"/>
</dbReference>
<keyword evidence="13" id="KW-1185">Reference proteome</keyword>
<feature type="transmembrane region" description="Helical" evidence="8">
    <location>
        <begin position="46"/>
        <end position="67"/>
    </location>
</feature>
<evidence type="ECO:0000256" key="6">
    <source>
        <dbReference type="ARBA" id="ARBA00022989"/>
    </source>
</evidence>
<dbReference type="AlphaFoldDB" id="A0A4D7E2S1"/>
<comment type="subcellular location">
    <subcellularLocation>
        <location evidence="8">Cell inner membrane</location>
        <topology evidence="8">Multi-pass membrane protein</topology>
    </subcellularLocation>
    <subcellularLocation>
        <location evidence="1">Cell membrane</location>
        <topology evidence="1">Multi-pass membrane protein</topology>
    </subcellularLocation>
</comment>
<comment type="caution">
    <text evidence="8">Lacks conserved residue(s) required for the propagation of feature annotation.</text>
</comment>
<dbReference type="GO" id="GO:0005886">
    <property type="term" value="C:plasma membrane"/>
    <property type="evidence" value="ECO:0007669"/>
    <property type="project" value="UniProtKB-SubCell"/>
</dbReference>
<reference evidence="11 13" key="2">
    <citation type="submission" date="2021-03" db="EMBL/GenBank/DDBJ databases">
        <title>Rapid diversification of plasmids in a genus of pathogenic and nitrogen fixing bacteria.</title>
        <authorList>
            <person name="Weisberg A.J."/>
            <person name="Miller M."/>
            <person name="Ream W."/>
            <person name="Grunwald N.J."/>
            <person name="Chang J.H."/>
        </authorList>
    </citation>
    <scope>NUCLEOTIDE SEQUENCE [LARGE SCALE GENOMIC DNA]</scope>
    <source>
        <strain evidence="11 13">AF3.44</strain>
    </source>
</reference>
<dbReference type="PROSITE" id="PS50850">
    <property type="entry name" value="MFS"/>
    <property type="match status" value="1"/>
</dbReference>
<evidence type="ECO:0000259" key="9">
    <source>
        <dbReference type="PROSITE" id="PS50850"/>
    </source>
</evidence>
<dbReference type="InterPro" id="IPR011701">
    <property type="entry name" value="MFS"/>
</dbReference>
<feature type="transmembrane region" description="Helical" evidence="8">
    <location>
        <begin position="304"/>
        <end position="328"/>
    </location>
</feature>
<evidence type="ECO:0000256" key="5">
    <source>
        <dbReference type="ARBA" id="ARBA00022692"/>
    </source>
</evidence>
<evidence type="ECO:0000313" key="10">
    <source>
        <dbReference type="EMBL" id="QCI99010.1"/>
    </source>
</evidence>
<evidence type="ECO:0000313" key="11">
    <source>
        <dbReference type="EMBL" id="QYA08451.1"/>
    </source>
</evidence>
<feature type="domain" description="Major facilitator superfamily (MFS) profile" evidence="9">
    <location>
        <begin position="3"/>
        <end position="389"/>
    </location>
</feature>
<comment type="similarity">
    <text evidence="2 8">Belongs to the major facilitator superfamily. Bcr/CmlA family.</text>
</comment>
<keyword evidence="7 8" id="KW-0472">Membrane</keyword>
<dbReference type="Proteomes" id="UP000826513">
    <property type="component" value="Chromosome 1"/>
</dbReference>
<evidence type="ECO:0000313" key="13">
    <source>
        <dbReference type="Proteomes" id="UP000826513"/>
    </source>
</evidence>
<dbReference type="SUPFAM" id="SSF103473">
    <property type="entry name" value="MFS general substrate transporter"/>
    <property type="match status" value="1"/>
</dbReference>
<feature type="transmembrane region" description="Helical" evidence="8">
    <location>
        <begin position="340"/>
        <end position="360"/>
    </location>
</feature>
<keyword evidence="4" id="KW-1003">Cell membrane</keyword>
<feature type="transmembrane region" description="Helical" evidence="8">
    <location>
        <begin position="161"/>
        <end position="180"/>
    </location>
</feature>
<evidence type="ECO:0000256" key="4">
    <source>
        <dbReference type="ARBA" id="ARBA00022475"/>
    </source>
</evidence>
<dbReference type="CDD" id="cd17320">
    <property type="entry name" value="MFS_MdfA_MDR_like"/>
    <property type="match status" value="1"/>
</dbReference>
<keyword evidence="6 8" id="KW-1133">Transmembrane helix</keyword>
<evidence type="ECO:0000313" key="12">
    <source>
        <dbReference type="Proteomes" id="UP000298545"/>
    </source>
</evidence>
<dbReference type="InterPro" id="IPR001958">
    <property type="entry name" value="Tet-R_TetA/multi-R_MdtG-like"/>
</dbReference>
<dbReference type="PANTHER" id="PTHR23502">
    <property type="entry name" value="MAJOR FACILITATOR SUPERFAMILY"/>
    <property type="match status" value="1"/>
</dbReference>
<dbReference type="InterPro" id="IPR004812">
    <property type="entry name" value="Efflux_drug-R_Bcr/CmlA"/>
</dbReference>
<name>A0A4D7E2S1_9HYPH</name>
<dbReference type="KEGG" id="alf:CFBP5473_02065"/>
<dbReference type="PANTHER" id="PTHR23502:SF132">
    <property type="entry name" value="POLYAMINE TRANSPORTER 2-RELATED"/>
    <property type="match status" value="1"/>
</dbReference>
<feature type="transmembrane region" description="Helical" evidence="8">
    <location>
        <begin position="244"/>
        <end position="265"/>
    </location>
</feature>
<feature type="transmembrane region" description="Helical" evidence="8">
    <location>
        <begin position="366"/>
        <end position="387"/>
    </location>
</feature>
<dbReference type="Proteomes" id="UP000298545">
    <property type="component" value="Chromosome circular"/>
</dbReference>
<organism evidence="10 12">
    <name type="scientific">Agrobacterium larrymoorei</name>
    <dbReference type="NCBI Taxonomy" id="160699"/>
    <lineage>
        <taxon>Bacteria</taxon>
        <taxon>Pseudomonadati</taxon>
        <taxon>Pseudomonadota</taxon>
        <taxon>Alphaproteobacteria</taxon>
        <taxon>Hyphomicrobiales</taxon>
        <taxon>Rhizobiaceae</taxon>
        <taxon>Rhizobium/Agrobacterium group</taxon>
        <taxon>Agrobacterium</taxon>
    </lineage>
</organism>
<accession>A0A4D7E2S1</accession>
<evidence type="ECO:0000256" key="7">
    <source>
        <dbReference type="ARBA" id="ARBA00023136"/>
    </source>
</evidence>
<feature type="transmembrane region" description="Helical" evidence="8">
    <location>
        <begin position="97"/>
        <end position="118"/>
    </location>
</feature>
<dbReference type="STRING" id="1367849.GCA_000518585_00766"/>
<keyword evidence="5 8" id="KW-0812">Transmembrane</keyword>